<protein>
    <submittedName>
        <fullName evidence="1">Uncharacterized protein</fullName>
    </submittedName>
</protein>
<reference evidence="1 2" key="1">
    <citation type="submission" date="2023-02" db="EMBL/GenBank/DDBJ databases">
        <title>Dictyobacter halimunensis sp. nov., a new member of the class Ktedonobacteria from forest soil in a geothermal area.</title>
        <authorList>
            <person name="Rachmania M.K."/>
            <person name="Ningsih F."/>
            <person name="Sakai Y."/>
            <person name="Yabe S."/>
            <person name="Yokota A."/>
            <person name="Sjamsuridzal W."/>
        </authorList>
    </citation>
    <scope>NUCLEOTIDE SEQUENCE [LARGE SCALE GENOMIC DNA]</scope>
    <source>
        <strain evidence="1 2">S3.2.2.5</strain>
    </source>
</reference>
<accession>A0ABQ6FV84</accession>
<dbReference type="Proteomes" id="UP001344906">
    <property type="component" value="Unassembled WGS sequence"/>
</dbReference>
<evidence type="ECO:0000313" key="1">
    <source>
        <dbReference type="EMBL" id="GLV58179.1"/>
    </source>
</evidence>
<dbReference type="EMBL" id="BSRI01000002">
    <property type="protein sequence ID" value="GLV58179.1"/>
    <property type="molecule type" value="Genomic_DNA"/>
</dbReference>
<evidence type="ECO:0000313" key="2">
    <source>
        <dbReference type="Proteomes" id="UP001344906"/>
    </source>
</evidence>
<sequence>MSTKNSIRFNRRLTTGAQHDTFPLTRHYSTTTRPTYVTVFYAQNPHLLQLLTLYINQYNVVIQ</sequence>
<keyword evidence="2" id="KW-1185">Reference proteome</keyword>
<name>A0ABQ6FV84_9CHLR</name>
<organism evidence="1 2">
    <name type="scientific">Dictyobacter halimunensis</name>
    <dbReference type="NCBI Taxonomy" id="3026934"/>
    <lineage>
        <taxon>Bacteria</taxon>
        <taxon>Bacillati</taxon>
        <taxon>Chloroflexota</taxon>
        <taxon>Ktedonobacteria</taxon>
        <taxon>Ktedonobacterales</taxon>
        <taxon>Dictyobacteraceae</taxon>
        <taxon>Dictyobacter</taxon>
    </lineage>
</organism>
<gene>
    <name evidence="1" type="ORF">KDH_50130</name>
</gene>
<comment type="caution">
    <text evidence="1">The sequence shown here is derived from an EMBL/GenBank/DDBJ whole genome shotgun (WGS) entry which is preliminary data.</text>
</comment>
<proteinExistence type="predicted"/>